<dbReference type="OrthoDB" id="767964at2"/>
<dbReference type="InterPro" id="IPR006598">
    <property type="entry name" value="CAP10"/>
</dbReference>
<dbReference type="Proteomes" id="UP000233491">
    <property type="component" value="Unassembled WGS sequence"/>
</dbReference>
<reference evidence="3 4" key="1">
    <citation type="submission" date="2017-12" db="EMBL/GenBank/DDBJ databases">
        <title>Anaerobic carbon monoxide metabolism by Pleomorphomonas carboxyditropha sp. nov., a new mesophilic hydrogenogenic carboxidotroph.</title>
        <authorList>
            <person name="Esquivel-Elizondo S."/>
            <person name="Krajmalnik-Brown R."/>
        </authorList>
    </citation>
    <scope>NUCLEOTIDE SEQUENCE [LARGE SCALE GENOMIC DNA]</scope>
    <source>
        <strain evidence="3 4">R5-392</strain>
    </source>
</reference>
<proteinExistence type="predicted"/>
<dbReference type="PANTHER" id="PTHR12203">
    <property type="entry name" value="KDEL LYS-ASP-GLU-LEU CONTAINING - RELATED"/>
    <property type="match status" value="1"/>
</dbReference>
<keyword evidence="1" id="KW-0808">Transferase</keyword>
<evidence type="ECO:0000313" key="3">
    <source>
        <dbReference type="EMBL" id="PKR89200.1"/>
    </source>
</evidence>
<dbReference type="AlphaFoldDB" id="A0A1I4UGN0"/>
<dbReference type="GO" id="GO:0016740">
    <property type="term" value="F:transferase activity"/>
    <property type="evidence" value="ECO:0007669"/>
    <property type="project" value="UniProtKB-KW"/>
</dbReference>
<keyword evidence="4" id="KW-1185">Reference proteome</keyword>
<gene>
    <name evidence="3" type="ORF">CXZ10_10985</name>
</gene>
<sequence length="316" mass="37255">MNRPDLASAIRRLDYYIRGVAAEIVPHAYFARRLQHLRQDLDRLSADPELLARVDYCNKLTVGELHPIDAERQPTPWDGSRYYYDFMETRRFFDPSLRCRVLFGDVRHIPDQPTIVKSRPIDGDNRNSILLKLDRLRHFKLHDDPYAFEEKQPLAVWRGNVQTLPWRQRLVERHYDNPRCDVGPAPQAYGRFAAKPYLSPIDQMRYRYILSIEGNDVATNLKWIMASNSLCLMPRPRFETWFLEGRLIAGTHYVELRPDYEDLDEKIDHYEKNPAEAKALVANANAYVRQFLDHRQEKLVQLLVLEKYFKSTGQLP</sequence>
<evidence type="ECO:0000259" key="2">
    <source>
        <dbReference type="SMART" id="SM00672"/>
    </source>
</evidence>
<dbReference type="InterPro" id="IPR051091">
    <property type="entry name" value="O-Glucosyltr/Glycosyltrsf_90"/>
</dbReference>
<organism evidence="3 4">
    <name type="scientific">Pleomorphomonas diazotrophica</name>
    <dbReference type="NCBI Taxonomy" id="1166257"/>
    <lineage>
        <taxon>Bacteria</taxon>
        <taxon>Pseudomonadati</taxon>
        <taxon>Pseudomonadota</taxon>
        <taxon>Alphaproteobacteria</taxon>
        <taxon>Hyphomicrobiales</taxon>
        <taxon>Pleomorphomonadaceae</taxon>
        <taxon>Pleomorphomonas</taxon>
    </lineage>
</organism>
<dbReference type="RefSeq" id="WP_101289208.1">
    <property type="nucleotide sequence ID" value="NZ_FOUQ01000008.1"/>
</dbReference>
<feature type="domain" description="Glycosyl transferase CAP10" evidence="2">
    <location>
        <begin position="100"/>
        <end position="306"/>
    </location>
</feature>
<evidence type="ECO:0000256" key="1">
    <source>
        <dbReference type="ARBA" id="ARBA00022679"/>
    </source>
</evidence>
<name>A0A1I4UGN0_9HYPH</name>
<accession>A0A1I4UGN0</accession>
<dbReference type="SMART" id="SM00672">
    <property type="entry name" value="CAP10"/>
    <property type="match status" value="1"/>
</dbReference>
<dbReference type="EMBL" id="PJNW01000007">
    <property type="protein sequence ID" value="PKR89200.1"/>
    <property type="molecule type" value="Genomic_DNA"/>
</dbReference>
<protein>
    <submittedName>
        <fullName evidence="3">Lipopolysaccharide biosynthesis protein</fullName>
    </submittedName>
</protein>
<dbReference type="PANTHER" id="PTHR12203:SF35">
    <property type="entry name" value="PROTEIN O-GLUCOSYLTRANSFERASE 1"/>
    <property type="match status" value="1"/>
</dbReference>
<evidence type="ECO:0000313" key="4">
    <source>
        <dbReference type="Proteomes" id="UP000233491"/>
    </source>
</evidence>
<comment type="caution">
    <text evidence="3">The sequence shown here is derived from an EMBL/GenBank/DDBJ whole genome shotgun (WGS) entry which is preliminary data.</text>
</comment>
<dbReference type="Pfam" id="PF05686">
    <property type="entry name" value="Glyco_transf_90"/>
    <property type="match status" value="1"/>
</dbReference>